<dbReference type="InterPro" id="IPR003711">
    <property type="entry name" value="CarD-like/TRCF_RID"/>
</dbReference>
<keyword evidence="4 9" id="KW-0378">Hydrolase</keyword>
<dbReference type="InterPro" id="IPR027417">
    <property type="entry name" value="P-loop_NTPase"/>
</dbReference>
<evidence type="ECO:0000256" key="6">
    <source>
        <dbReference type="ARBA" id="ARBA00022840"/>
    </source>
</evidence>
<dbReference type="Gene3D" id="3.40.50.300">
    <property type="entry name" value="P-loop containing nucleotide triphosphate hydrolases"/>
    <property type="match status" value="2"/>
</dbReference>
<dbReference type="InterPro" id="IPR011545">
    <property type="entry name" value="DEAD/DEAH_box_helicase_dom"/>
</dbReference>
<dbReference type="GO" id="GO:0006355">
    <property type="term" value="P:regulation of DNA-templated transcription"/>
    <property type="evidence" value="ECO:0007669"/>
    <property type="project" value="UniProtKB-UniRule"/>
</dbReference>
<evidence type="ECO:0000256" key="2">
    <source>
        <dbReference type="ARBA" id="ARBA00022741"/>
    </source>
</evidence>
<dbReference type="InterPro" id="IPR005118">
    <property type="entry name" value="TRCF_C"/>
</dbReference>
<dbReference type="InterPro" id="IPR037235">
    <property type="entry name" value="TRCF-like_C_D7"/>
</dbReference>
<keyword evidence="3 9" id="KW-0227">DNA damage</keyword>
<dbReference type="GO" id="GO:0003678">
    <property type="term" value="F:DNA helicase activity"/>
    <property type="evidence" value="ECO:0007669"/>
    <property type="project" value="TreeGrafter"/>
</dbReference>
<dbReference type="Gene3D" id="3.40.50.11180">
    <property type="match status" value="1"/>
</dbReference>
<dbReference type="InterPro" id="IPR014001">
    <property type="entry name" value="Helicase_ATP-bd"/>
</dbReference>
<evidence type="ECO:0000256" key="9">
    <source>
        <dbReference type="HAMAP-Rule" id="MF_00969"/>
    </source>
</evidence>
<comment type="caution">
    <text evidence="12">The sequence shown here is derived from an EMBL/GenBank/DDBJ whole genome shotgun (WGS) entry which is preliminary data.</text>
</comment>
<dbReference type="HAMAP" id="MF_00969">
    <property type="entry name" value="TRCF"/>
    <property type="match status" value="1"/>
</dbReference>
<dbReference type="GO" id="GO:0000716">
    <property type="term" value="P:transcription-coupled nucleotide-excision repair, DNA damage recognition"/>
    <property type="evidence" value="ECO:0007669"/>
    <property type="project" value="UniProtKB-UniRule"/>
</dbReference>
<sequence length="1157" mass="126636">MSVEATAWHDVVCGSAPVGALAEAVARGDSAAANGARGSVAALVAGGVARELGRTVLLVVAHLDEADDALDDLEGYAEAAGSPTGLVVERFGALEVLPGESSVNLELLAERLQVVQRVVEGRYASATNDAAGGAAPLANVIVAPIQALMQAVPEPDALGGLTLTLRAGEDMPPGRLLDWLDRAGYSRQDAIDQPGDFATRGGIIDIYPVAGKVLTETDQPGPVSPIRLDYFGDEIETIHRIDPDTMGSGEMLRSVGLVGGTEHQVQSDHGTANVLDLLPDDIVPVLHETLELNEQARGYFERLTKSDGITPPKDVFKKLTSIPHLELNAYSQSSNPLAKRIDLPVAALPSFHQDAKTAIRDLGDLAGTPGVGVTVLCGKPAERDRLVELLIEHVPDHFRKVDVRVGSLHRGFVWEGLSLAPGSAGGREFKINRPPAEPGAKGDGGHYFVPHHELFHRYETRRRVRRVMSAASGSASGGDAFLDLDVGDYVVHIDHGIAKFTGLKTMRPRKNAKGEMTGGGEYLTLQFADQALLHVPAGQIDLVQKYVGGFQGRPPLSVLGGKRWKKQKESVADAVKDLAAELLRVQAARETQPGVRYPGDTAWQKEFEAEFPYDETEDQLAAIAAIKSDMSDETPMDRLICGDVGFGKTEVAIRGAFKCAEFGKQVAVLVPTTVLAEQHERTFRSRLADYPFRVESLSRFKTAKEQRKTLDAVERGEVDVLIGTHRILSEDVKFADLGMVIIDEEQRFGVEHKNKLLGLRMTAEILTLTATPIPRTLHMSMVGLRDISSLTTPPVDRRSIVTEVIPYNEHRIKQALTRELAREGQVYFVHNRVHNLQTVADDLQRLAPGARIVIGHGQMPPKELEKAMLTFMRREADILVSTTIIESGIDNPHANTMFINQADHFGLAELHQLRGRVGRYKHRAYCYMLLPPDRTVNEVAAKRLKAIENYSMLGAGFKIAMRDLEIRGAGNLLGAEQSGHIAAVGYEMYCLLLEQETKKLRHEPIIEASKCHLELPPPKPGSSIPKRYVPSDKHRMEAYRRLTRVDTLDQLDKVVEDLTDAYGKPPAAAQNFIDLMEIRVAASTQRIDKIQLEKPDLIFTTAKTKQVLGLFKGAPGRATELDNNQVYYRPPANYLEDPATLIAVLRKLLVRPLRDSA</sequence>
<dbReference type="GO" id="GO:0005524">
    <property type="term" value="F:ATP binding"/>
    <property type="evidence" value="ECO:0007669"/>
    <property type="project" value="UniProtKB-UniRule"/>
</dbReference>
<dbReference type="Gene3D" id="3.90.1150.50">
    <property type="entry name" value="Transcription-repair-coupling factor, D7 domain"/>
    <property type="match status" value="1"/>
</dbReference>
<dbReference type="GO" id="GO:0016787">
    <property type="term" value="F:hydrolase activity"/>
    <property type="evidence" value="ECO:0007669"/>
    <property type="project" value="UniProtKB-KW"/>
</dbReference>
<evidence type="ECO:0000256" key="7">
    <source>
        <dbReference type="ARBA" id="ARBA00023125"/>
    </source>
</evidence>
<dbReference type="Gene3D" id="2.40.10.170">
    <property type="match status" value="1"/>
</dbReference>
<dbReference type="Pfam" id="PF00270">
    <property type="entry name" value="DEAD"/>
    <property type="match status" value="1"/>
</dbReference>
<dbReference type="SMART" id="SM00490">
    <property type="entry name" value="HELICc"/>
    <property type="match status" value="1"/>
</dbReference>
<dbReference type="InterPro" id="IPR036101">
    <property type="entry name" value="CarD-like/TRCF_RID_sf"/>
</dbReference>
<dbReference type="SUPFAM" id="SSF52540">
    <property type="entry name" value="P-loop containing nucleoside triphosphate hydrolases"/>
    <property type="match status" value="3"/>
</dbReference>
<keyword evidence="5 12" id="KW-0347">Helicase</keyword>
<name>A0A7X0H3Y8_9BACT</name>
<evidence type="ECO:0000256" key="1">
    <source>
        <dbReference type="ARBA" id="ARBA00022490"/>
    </source>
</evidence>
<dbReference type="SMART" id="SM01058">
    <property type="entry name" value="CarD_TRCF"/>
    <property type="match status" value="1"/>
</dbReference>
<dbReference type="NCBIfam" id="TIGR00580">
    <property type="entry name" value="mfd"/>
    <property type="match status" value="1"/>
</dbReference>
<dbReference type="SUPFAM" id="SSF141259">
    <property type="entry name" value="CarD-like"/>
    <property type="match status" value="1"/>
</dbReference>
<evidence type="ECO:0000259" key="11">
    <source>
        <dbReference type="PROSITE" id="PS51194"/>
    </source>
</evidence>
<keyword evidence="1 9" id="KW-0963">Cytoplasm</keyword>
<dbReference type="PANTHER" id="PTHR47964">
    <property type="entry name" value="ATP-DEPENDENT DNA HELICASE HOMOLOG RECG, CHLOROPLASTIC"/>
    <property type="match status" value="1"/>
</dbReference>
<dbReference type="Pfam" id="PF03461">
    <property type="entry name" value="TRCF"/>
    <property type="match status" value="1"/>
</dbReference>
<dbReference type="RefSeq" id="WP_184675946.1">
    <property type="nucleotide sequence ID" value="NZ_JACHGY010000001.1"/>
</dbReference>
<comment type="function">
    <text evidence="9">Couples transcription and DNA repair by recognizing RNA polymerase (RNAP) stalled at DNA lesions. Mediates ATP-dependent release of RNAP and its truncated transcript from the DNA, and recruitment of nucleotide excision repair machinery to the damaged site.</text>
</comment>
<dbReference type="CDD" id="cd17991">
    <property type="entry name" value="DEXHc_TRCF"/>
    <property type="match status" value="1"/>
</dbReference>
<gene>
    <name evidence="9" type="primary">mfd</name>
    <name evidence="12" type="ORF">HNQ40_000438</name>
</gene>
<dbReference type="SMART" id="SM00487">
    <property type="entry name" value="DEXDc"/>
    <property type="match status" value="1"/>
</dbReference>
<keyword evidence="8 9" id="KW-0234">DNA repair</keyword>
<reference evidence="12 13" key="1">
    <citation type="submission" date="2020-08" db="EMBL/GenBank/DDBJ databases">
        <title>Genomic Encyclopedia of Type Strains, Phase IV (KMG-IV): sequencing the most valuable type-strain genomes for metagenomic binning, comparative biology and taxonomic classification.</title>
        <authorList>
            <person name="Goeker M."/>
        </authorList>
    </citation>
    <scope>NUCLEOTIDE SEQUENCE [LARGE SCALE GENOMIC DNA]</scope>
    <source>
        <strain evidence="12 13">DSM 103725</strain>
    </source>
</reference>
<dbReference type="InterPro" id="IPR001650">
    <property type="entry name" value="Helicase_C-like"/>
</dbReference>
<comment type="similarity">
    <text evidence="9">In the C-terminal section; belongs to the helicase family. RecG subfamily.</text>
</comment>
<evidence type="ECO:0000313" key="13">
    <source>
        <dbReference type="Proteomes" id="UP000541810"/>
    </source>
</evidence>
<evidence type="ECO:0000256" key="8">
    <source>
        <dbReference type="ARBA" id="ARBA00023204"/>
    </source>
</evidence>
<protein>
    <recommendedName>
        <fullName evidence="9">Transcription-repair-coupling factor</fullName>
        <shortName evidence="9">TRCF</shortName>
        <ecNumber evidence="9">3.6.4.-</ecNumber>
    </recommendedName>
</protein>
<dbReference type="InterPro" id="IPR041471">
    <property type="entry name" value="UvrB_inter"/>
</dbReference>
<dbReference type="SMART" id="SM00982">
    <property type="entry name" value="TRCF"/>
    <property type="match status" value="1"/>
</dbReference>
<evidence type="ECO:0000256" key="3">
    <source>
        <dbReference type="ARBA" id="ARBA00022763"/>
    </source>
</evidence>
<dbReference type="GO" id="GO:0005737">
    <property type="term" value="C:cytoplasm"/>
    <property type="evidence" value="ECO:0007669"/>
    <property type="project" value="UniProtKB-SubCell"/>
</dbReference>
<keyword evidence="7 9" id="KW-0238">DNA-binding</keyword>
<dbReference type="Pfam" id="PF17757">
    <property type="entry name" value="UvrB_inter"/>
    <property type="match status" value="1"/>
</dbReference>
<dbReference type="PROSITE" id="PS51192">
    <property type="entry name" value="HELICASE_ATP_BIND_1"/>
    <property type="match status" value="1"/>
</dbReference>
<dbReference type="SUPFAM" id="SSF143517">
    <property type="entry name" value="TRCF domain-like"/>
    <property type="match status" value="1"/>
</dbReference>
<evidence type="ECO:0000313" key="12">
    <source>
        <dbReference type="EMBL" id="MBB6428632.1"/>
    </source>
</evidence>
<organism evidence="12 13">
    <name type="scientific">Algisphaera agarilytica</name>
    <dbReference type="NCBI Taxonomy" id="1385975"/>
    <lineage>
        <taxon>Bacteria</taxon>
        <taxon>Pseudomonadati</taxon>
        <taxon>Planctomycetota</taxon>
        <taxon>Phycisphaerae</taxon>
        <taxon>Phycisphaerales</taxon>
        <taxon>Phycisphaeraceae</taxon>
        <taxon>Algisphaera</taxon>
    </lineage>
</organism>
<dbReference type="PROSITE" id="PS51194">
    <property type="entry name" value="HELICASE_CTER"/>
    <property type="match status" value="1"/>
</dbReference>
<feature type="domain" description="Helicase ATP-binding" evidence="10">
    <location>
        <begin position="629"/>
        <end position="790"/>
    </location>
</feature>
<dbReference type="InterPro" id="IPR004576">
    <property type="entry name" value="Mfd"/>
</dbReference>
<dbReference type="GO" id="GO:0003684">
    <property type="term" value="F:damaged DNA binding"/>
    <property type="evidence" value="ECO:0007669"/>
    <property type="project" value="InterPro"/>
</dbReference>
<keyword evidence="2 9" id="KW-0547">Nucleotide-binding</keyword>
<dbReference type="InterPro" id="IPR047112">
    <property type="entry name" value="RecG/Mfd"/>
</dbReference>
<dbReference type="EMBL" id="JACHGY010000001">
    <property type="protein sequence ID" value="MBB6428632.1"/>
    <property type="molecule type" value="Genomic_DNA"/>
</dbReference>
<feature type="domain" description="Helicase C-terminal" evidence="11">
    <location>
        <begin position="811"/>
        <end position="965"/>
    </location>
</feature>
<evidence type="ECO:0000259" key="10">
    <source>
        <dbReference type="PROSITE" id="PS51192"/>
    </source>
</evidence>
<accession>A0A7X0H3Y8</accession>
<proteinExistence type="inferred from homology"/>
<dbReference type="Pfam" id="PF02559">
    <property type="entry name" value="CarD_TRCF_RID"/>
    <property type="match status" value="1"/>
</dbReference>
<dbReference type="AlphaFoldDB" id="A0A7X0H3Y8"/>
<dbReference type="Proteomes" id="UP000541810">
    <property type="component" value="Unassembled WGS sequence"/>
</dbReference>
<evidence type="ECO:0000256" key="5">
    <source>
        <dbReference type="ARBA" id="ARBA00022806"/>
    </source>
</evidence>
<evidence type="ECO:0000256" key="4">
    <source>
        <dbReference type="ARBA" id="ARBA00022801"/>
    </source>
</evidence>
<dbReference type="EC" id="3.6.4.-" evidence="9"/>
<comment type="subcellular location">
    <subcellularLocation>
        <location evidence="9">Cytoplasm</location>
    </subcellularLocation>
</comment>
<dbReference type="PANTHER" id="PTHR47964:SF1">
    <property type="entry name" value="ATP-DEPENDENT DNA HELICASE HOMOLOG RECG, CHLOROPLASTIC"/>
    <property type="match status" value="1"/>
</dbReference>
<keyword evidence="6 9" id="KW-0067">ATP-binding</keyword>
<comment type="similarity">
    <text evidence="9">In the N-terminal section; belongs to the UvrB family.</text>
</comment>
<keyword evidence="13" id="KW-1185">Reference proteome</keyword>
<dbReference type="Gene3D" id="3.30.2060.10">
    <property type="entry name" value="Penicillin-binding protein 1b domain"/>
    <property type="match status" value="1"/>
</dbReference>
<dbReference type="Pfam" id="PF00271">
    <property type="entry name" value="Helicase_C"/>
    <property type="match status" value="1"/>
</dbReference>